<reference evidence="2" key="1">
    <citation type="journal article" date="2019" name="Int. J. Syst. Evol. Microbiol.">
        <title>The Global Catalogue of Microorganisms (GCM) 10K type strain sequencing project: providing services to taxonomists for standard genome sequencing and annotation.</title>
        <authorList>
            <consortium name="The Broad Institute Genomics Platform"/>
            <consortium name="The Broad Institute Genome Sequencing Center for Infectious Disease"/>
            <person name="Wu L."/>
            <person name="Ma J."/>
        </authorList>
    </citation>
    <scope>NUCLEOTIDE SEQUENCE [LARGE SCALE GENOMIC DNA]</scope>
    <source>
        <strain evidence="2">CGMCC 1.12966</strain>
    </source>
</reference>
<sequence>MNRFGGKIIRQLFFTSLLILTSCESGDTKRVDFTYLLEMTPINKEEIRKIIASYEATIRKEKIMAYRYILSALPDQYRIDYKLIKEDRVIEIDSRVTIDSILALQNEGFVINLRDTVNDINMIKSDDLIRHIDNFISNWDAKRFTSDLSFESYMAVALPYRVNNEPLSACFSKLSIRYPVDKLIRQKAYNDTLEAFGKKVSNIVDCYAKNLYGVNQLNNMDADKVLSHDEKITDYEDYHIHRIQMLRHLGIPAFVQFTPHMQNSSVRPYTVKLVKEGLNIDSLHYAGASKVFISCFEKVSWRNPYDELVRLGIDLKNIPLSLYIPKMADVTSRVAKTGQLHMNIDETLLHMTADSVVYLCAYTLGRWLPVDFGIVYQGDLKFQDIGADVLYIMASFSEGKLIISSYPFTFENSGAIRFLRGNNQNKEPVSVSMESRGGELQSEVEYTLYQWNIDGWYSVKNIKKGENATELSEGAVYMIRRAADKNGKNCRPFTIADGKQVWW</sequence>
<proteinExistence type="predicted"/>
<organism evidence="1 2">
    <name type="scientific">Sphingobacterium griseoflavum</name>
    <dbReference type="NCBI Taxonomy" id="1474952"/>
    <lineage>
        <taxon>Bacteria</taxon>
        <taxon>Pseudomonadati</taxon>
        <taxon>Bacteroidota</taxon>
        <taxon>Sphingobacteriia</taxon>
        <taxon>Sphingobacteriales</taxon>
        <taxon>Sphingobacteriaceae</taxon>
        <taxon>Sphingobacterium</taxon>
    </lineage>
</organism>
<gene>
    <name evidence="1" type="ORF">GCM10017764_16860</name>
</gene>
<accession>A0ABQ3HZA6</accession>
<evidence type="ECO:0000313" key="2">
    <source>
        <dbReference type="Proteomes" id="UP000620550"/>
    </source>
</evidence>
<dbReference type="EMBL" id="BNAF01000005">
    <property type="protein sequence ID" value="GHE34166.1"/>
    <property type="molecule type" value="Genomic_DNA"/>
</dbReference>
<name>A0ABQ3HZA6_9SPHI</name>
<evidence type="ECO:0000313" key="1">
    <source>
        <dbReference type="EMBL" id="GHE34166.1"/>
    </source>
</evidence>
<comment type="caution">
    <text evidence="1">The sequence shown here is derived from an EMBL/GenBank/DDBJ whole genome shotgun (WGS) entry which is preliminary data.</text>
</comment>
<dbReference type="RefSeq" id="WP_189626207.1">
    <property type="nucleotide sequence ID" value="NZ_BNAF01000005.1"/>
</dbReference>
<dbReference type="PROSITE" id="PS51257">
    <property type="entry name" value="PROKAR_LIPOPROTEIN"/>
    <property type="match status" value="1"/>
</dbReference>
<evidence type="ECO:0008006" key="3">
    <source>
        <dbReference type="Google" id="ProtNLM"/>
    </source>
</evidence>
<protein>
    <recommendedName>
        <fullName evidence="3">Lipoprotein</fullName>
    </recommendedName>
</protein>
<keyword evidence="2" id="KW-1185">Reference proteome</keyword>
<dbReference type="Proteomes" id="UP000620550">
    <property type="component" value="Unassembled WGS sequence"/>
</dbReference>